<dbReference type="GeneID" id="17320142"/>
<dbReference type="Gramene" id="CDF32661">
    <property type="protein sequence ID" value="CDF32661"/>
    <property type="gene ID" value="CHC_T00001540001"/>
</dbReference>
<organism evidence="1 2">
    <name type="scientific">Chondrus crispus</name>
    <name type="common">Carrageen Irish moss</name>
    <name type="synonym">Polymorpha crispa</name>
    <dbReference type="NCBI Taxonomy" id="2769"/>
    <lineage>
        <taxon>Eukaryota</taxon>
        <taxon>Rhodophyta</taxon>
        <taxon>Florideophyceae</taxon>
        <taxon>Rhodymeniophycidae</taxon>
        <taxon>Gigartinales</taxon>
        <taxon>Gigartinaceae</taxon>
        <taxon>Chondrus</taxon>
    </lineage>
</organism>
<dbReference type="EMBL" id="HG001531">
    <property type="protein sequence ID" value="CDF32661.1"/>
    <property type="molecule type" value="Genomic_DNA"/>
</dbReference>
<sequence length="47" mass="5275">MVLGNQTALCNPFATVIRMYCLLRVCLNLPGFALLARVCRSFINLLM</sequence>
<dbReference type="KEGG" id="ccp:CHC_T00001540001"/>
<dbReference type="AlphaFoldDB" id="R7Q5L1"/>
<evidence type="ECO:0000313" key="1">
    <source>
        <dbReference type="EMBL" id="CDF32661.1"/>
    </source>
</evidence>
<proteinExistence type="predicted"/>
<dbReference type="RefSeq" id="XP_005712432.1">
    <property type="nucleotide sequence ID" value="XM_005712375.1"/>
</dbReference>
<accession>R7Q5L1</accession>
<gene>
    <name evidence="1" type="ORF">CHC_T00001540001</name>
</gene>
<protein>
    <submittedName>
        <fullName evidence="1">Uncharacterized protein</fullName>
    </submittedName>
</protein>
<keyword evidence="2" id="KW-1185">Reference proteome</keyword>
<evidence type="ECO:0000313" key="2">
    <source>
        <dbReference type="Proteomes" id="UP000012073"/>
    </source>
</evidence>
<name>R7Q5L1_CHOCR</name>
<reference evidence="2" key="1">
    <citation type="journal article" date="2013" name="Proc. Natl. Acad. Sci. U.S.A.">
        <title>Genome structure and metabolic features in the red seaweed Chondrus crispus shed light on evolution of the Archaeplastida.</title>
        <authorList>
            <person name="Collen J."/>
            <person name="Porcel B."/>
            <person name="Carre W."/>
            <person name="Ball S.G."/>
            <person name="Chaparro C."/>
            <person name="Tonon T."/>
            <person name="Barbeyron T."/>
            <person name="Michel G."/>
            <person name="Noel B."/>
            <person name="Valentin K."/>
            <person name="Elias M."/>
            <person name="Artiguenave F."/>
            <person name="Arun A."/>
            <person name="Aury J.M."/>
            <person name="Barbosa-Neto J.F."/>
            <person name="Bothwell J.H."/>
            <person name="Bouget F.Y."/>
            <person name="Brillet L."/>
            <person name="Cabello-Hurtado F."/>
            <person name="Capella-Gutierrez S."/>
            <person name="Charrier B."/>
            <person name="Cladiere L."/>
            <person name="Cock J.M."/>
            <person name="Coelho S.M."/>
            <person name="Colleoni C."/>
            <person name="Czjzek M."/>
            <person name="Da Silva C."/>
            <person name="Delage L."/>
            <person name="Denoeud F."/>
            <person name="Deschamps P."/>
            <person name="Dittami S.M."/>
            <person name="Gabaldon T."/>
            <person name="Gachon C.M."/>
            <person name="Groisillier A."/>
            <person name="Herve C."/>
            <person name="Jabbari K."/>
            <person name="Katinka M."/>
            <person name="Kloareg B."/>
            <person name="Kowalczyk N."/>
            <person name="Labadie K."/>
            <person name="Leblanc C."/>
            <person name="Lopez P.J."/>
            <person name="McLachlan D.H."/>
            <person name="Meslet-Cladiere L."/>
            <person name="Moustafa A."/>
            <person name="Nehr Z."/>
            <person name="Nyvall Collen P."/>
            <person name="Panaud O."/>
            <person name="Partensky F."/>
            <person name="Poulain J."/>
            <person name="Rensing S.A."/>
            <person name="Rousvoal S."/>
            <person name="Samson G."/>
            <person name="Symeonidi A."/>
            <person name="Weissenbach J."/>
            <person name="Zambounis A."/>
            <person name="Wincker P."/>
            <person name="Boyen C."/>
        </authorList>
    </citation>
    <scope>NUCLEOTIDE SEQUENCE [LARGE SCALE GENOMIC DNA]</scope>
    <source>
        <strain evidence="2">cv. Stackhouse</strain>
    </source>
</reference>
<dbReference type="Proteomes" id="UP000012073">
    <property type="component" value="Unassembled WGS sequence"/>
</dbReference>